<protein>
    <submittedName>
        <fullName evidence="5">M23 family metallopeptidase</fullName>
    </submittedName>
</protein>
<dbReference type="PROSITE" id="PS51109">
    <property type="entry name" value="G5"/>
    <property type="match status" value="1"/>
</dbReference>
<keyword evidence="6" id="KW-1185">Reference proteome</keyword>
<evidence type="ECO:0000313" key="6">
    <source>
        <dbReference type="Proteomes" id="UP001430637"/>
    </source>
</evidence>
<feature type="domain" description="LysM" evidence="4">
    <location>
        <begin position="353"/>
        <end position="403"/>
    </location>
</feature>
<dbReference type="PANTHER" id="PTHR21666:SF270">
    <property type="entry name" value="MUREIN HYDROLASE ACTIVATOR ENVC"/>
    <property type="match status" value="1"/>
</dbReference>
<keyword evidence="1" id="KW-0732">Signal</keyword>
<dbReference type="Pfam" id="PF01551">
    <property type="entry name" value="Peptidase_M23"/>
    <property type="match status" value="1"/>
</dbReference>
<evidence type="ECO:0000256" key="1">
    <source>
        <dbReference type="ARBA" id="ARBA00022729"/>
    </source>
</evidence>
<dbReference type="CDD" id="cd00118">
    <property type="entry name" value="LysM"/>
    <property type="match status" value="1"/>
</dbReference>
<organism evidence="5 6">
    <name type="scientific">Faecalibacterium butyricigenerans</name>
    <dbReference type="NCBI Taxonomy" id="1851427"/>
    <lineage>
        <taxon>Bacteria</taxon>
        <taxon>Bacillati</taxon>
        <taxon>Bacillota</taxon>
        <taxon>Clostridia</taxon>
        <taxon>Eubacteriales</taxon>
        <taxon>Oscillospiraceae</taxon>
        <taxon>Faecalibacterium</taxon>
    </lineage>
</organism>
<feature type="region of interest" description="Disordered" evidence="2">
    <location>
        <begin position="1"/>
        <end position="21"/>
    </location>
</feature>
<evidence type="ECO:0000313" key="5">
    <source>
        <dbReference type="EMBL" id="MCC2198654.1"/>
    </source>
</evidence>
<reference evidence="5" key="1">
    <citation type="submission" date="2021-10" db="EMBL/GenBank/DDBJ databases">
        <title>Anaerobic single-cell dispensing facilitates the cultivation of human gut bacteria.</title>
        <authorList>
            <person name="Afrizal A."/>
        </authorList>
    </citation>
    <scope>NUCLEOTIDE SEQUENCE</scope>
    <source>
        <strain evidence="5">CLA-AA-H233</strain>
    </source>
</reference>
<sequence>MLEDKTTETRQDVPTAAPQHSSFRARLRSRWAQFQCVRLLRRHRRFRLRRHRLDSAAKKLGASPLAARIGAVLYALGFGAEYAAVRAGRGVKHLALLGARGICRFAKDLTETAFPGAAQVVKDLFGPFVLLVKGIVALLIHAHHIHREKGLSAALKASTHYLASGVRRNLRLLPRMAMYILPVCALALGSMVFEYVINQPYALAVQVNGETVGYVANEDVFDTAREDVMERISYAGSDKTELTIEPSYTIAVAHHMLDENEMADAIIQSAGDQIGEGTALYLDGELTAVCSDGDALRAYFTSRLEPYEVPDDPNVSVGFNKQVTLEDGLYFKDSLQDYADVEKELSGVKQAQKVYTVKTGDTLWDIAHKNDLTFRELCALNTNFKGEPLNEKSNIREGDELIVTKEEAALEVRITRIETREEEVAFAIETTKSNEYTKGTTKVLQEGQNGLRRVTFQNVYDTNNVLVEQTILSTEVIKEPVNKKVVQGTKKVKSSTKFITGSGQFIWPVPNYRYCSRWYGGRHRGVDICAPAGTPIYASAGGTITKAGYNKAGAGTGYGYSVIINHGGGYSSVYAHCLSLTVSAGQTVKQGQLIGYVGSTGRSTGNHCHFEIRLNGSYIPPQNVFPGRK</sequence>
<dbReference type="Gene3D" id="2.20.230.10">
    <property type="entry name" value="Resuscitation-promoting factor rpfb"/>
    <property type="match status" value="1"/>
</dbReference>
<evidence type="ECO:0000256" key="2">
    <source>
        <dbReference type="SAM" id="MobiDB-lite"/>
    </source>
</evidence>
<dbReference type="Gene3D" id="2.70.70.10">
    <property type="entry name" value="Glucose Permease (Domain IIA)"/>
    <property type="match status" value="1"/>
</dbReference>
<dbReference type="Proteomes" id="UP001430637">
    <property type="component" value="Unassembled WGS sequence"/>
</dbReference>
<dbReference type="PROSITE" id="PS51782">
    <property type="entry name" value="LYSM"/>
    <property type="match status" value="1"/>
</dbReference>
<name>A0ABS8F617_9FIRM</name>
<dbReference type="RefSeq" id="WP_227620217.1">
    <property type="nucleotide sequence ID" value="NZ_JAJEQL010000004.1"/>
</dbReference>
<dbReference type="SUPFAM" id="SSF51261">
    <property type="entry name" value="Duplicated hybrid motif"/>
    <property type="match status" value="1"/>
</dbReference>
<feature type="domain" description="G5" evidence="3">
    <location>
        <begin position="410"/>
        <end position="491"/>
    </location>
</feature>
<feature type="compositionally biased region" description="Basic and acidic residues" evidence="2">
    <location>
        <begin position="1"/>
        <end position="11"/>
    </location>
</feature>
<comment type="caution">
    <text evidence="5">The sequence shown here is derived from an EMBL/GenBank/DDBJ whole genome shotgun (WGS) entry which is preliminary data.</text>
</comment>
<dbReference type="Gene3D" id="3.10.350.10">
    <property type="entry name" value="LysM domain"/>
    <property type="match status" value="1"/>
</dbReference>
<dbReference type="InterPro" id="IPR016047">
    <property type="entry name" value="M23ase_b-sheet_dom"/>
</dbReference>
<dbReference type="PANTHER" id="PTHR21666">
    <property type="entry name" value="PEPTIDASE-RELATED"/>
    <property type="match status" value="1"/>
</dbReference>
<dbReference type="InterPro" id="IPR050570">
    <property type="entry name" value="Cell_wall_metabolism_enzyme"/>
</dbReference>
<gene>
    <name evidence="5" type="ORF">LKD23_02585</name>
</gene>
<dbReference type="SMART" id="SM01208">
    <property type="entry name" value="G5"/>
    <property type="match status" value="1"/>
</dbReference>
<evidence type="ECO:0000259" key="4">
    <source>
        <dbReference type="PROSITE" id="PS51782"/>
    </source>
</evidence>
<dbReference type="CDD" id="cd12797">
    <property type="entry name" value="M23_peptidase"/>
    <property type="match status" value="1"/>
</dbReference>
<dbReference type="Pfam" id="PF01476">
    <property type="entry name" value="LysM"/>
    <property type="match status" value="1"/>
</dbReference>
<dbReference type="InterPro" id="IPR036779">
    <property type="entry name" value="LysM_dom_sf"/>
</dbReference>
<dbReference type="InterPro" id="IPR018392">
    <property type="entry name" value="LysM"/>
</dbReference>
<dbReference type="Pfam" id="PF07501">
    <property type="entry name" value="G5"/>
    <property type="match status" value="1"/>
</dbReference>
<dbReference type="InterPro" id="IPR011055">
    <property type="entry name" value="Dup_hybrid_motif"/>
</dbReference>
<dbReference type="SMART" id="SM00257">
    <property type="entry name" value="LysM"/>
    <property type="match status" value="1"/>
</dbReference>
<evidence type="ECO:0000259" key="3">
    <source>
        <dbReference type="PROSITE" id="PS51109"/>
    </source>
</evidence>
<dbReference type="InterPro" id="IPR011098">
    <property type="entry name" value="G5_dom"/>
</dbReference>
<proteinExistence type="predicted"/>
<dbReference type="EMBL" id="JAJEQL010000004">
    <property type="protein sequence ID" value="MCC2198654.1"/>
    <property type="molecule type" value="Genomic_DNA"/>
</dbReference>
<accession>A0ABS8F617</accession>
<dbReference type="SUPFAM" id="SSF54106">
    <property type="entry name" value="LysM domain"/>
    <property type="match status" value="1"/>
</dbReference>